<feature type="chain" id="PRO_5038858588" description="DUF1850 domain-containing protein" evidence="2">
    <location>
        <begin position="19"/>
        <end position="207"/>
    </location>
</feature>
<dbReference type="STRING" id="1555112.LIP_0050"/>
<evidence type="ECO:0000313" key="3">
    <source>
        <dbReference type="EMBL" id="BAS25907.1"/>
    </source>
</evidence>
<feature type="region of interest" description="Disordered" evidence="1">
    <location>
        <begin position="88"/>
        <end position="116"/>
    </location>
</feature>
<reference evidence="4" key="2">
    <citation type="journal article" date="2016" name="Int. J. Syst. Evol. Microbiol.">
        <title>Complete genome sequence and cell structure of Limnochorda pilosa, a Gram-negative spore-former within the phylum Firmicutes.</title>
        <authorList>
            <person name="Watanabe M."/>
            <person name="Kojima H."/>
            <person name="Fukui M."/>
        </authorList>
    </citation>
    <scope>NUCLEOTIDE SEQUENCE [LARGE SCALE GENOMIC DNA]</scope>
    <source>
        <strain evidence="4">HC45</strain>
    </source>
</reference>
<evidence type="ECO:0000256" key="1">
    <source>
        <dbReference type="SAM" id="MobiDB-lite"/>
    </source>
</evidence>
<feature type="signal peptide" evidence="2">
    <location>
        <begin position="1"/>
        <end position="18"/>
    </location>
</feature>
<accession>A0A0K2SFU6</accession>
<dbReference type="EMBL" id="AP014924">
    <property type="protein sequence ID" value="BAS25907.1"/>
    <property type="molecule type" value="Genomic_DNA"/>
</dbReference>
<evidence type="ECO:0000256" key="2">
    <source>
        <dbReference type="SAM" id="SignalP"/>
    </source>
</evidence>
<dbReference type="InterPro" id="IPR015001">
    <property type="entry name" value="DUF1850"/>
</dbReference>
<dbReference type="KEGG" id="lpil:LIP_0050"/>
<dbReference type="AlphaFoldDB" id="A0A0K2SFU6"/>
<sequence>MPAGHAFLAFALLTLALAGRSSEPLGACSGSGDAVWEVVVETAASEPGARSGAPLLVVPLSSEQPRFGIAFRHSVEHTPVVEWFEPSIPGASPTVQGGDSGSLAHSGAAPDPGGSSSSGLLLVATEYRSFGAGLPTEAPPGARFVELQDRFVIEGMAVPVPDLVLRPLPLTEHALLVGDARYDLTGLAPPGAAVRVRLRVASGDACP</sequence>
<dbReference type="Proteomes" id="UP000065807">
    <property type="component" value="Chromosome"/>
</dbReference>
<organism evidence="3 4">
    <name type="scientific">Limnochorda pilosa</name>
    <dbReference type="NCBI Taxonomy" id="1555112"/>
    <lineage>
        <taxon>Bacteria</taxon>
        <taxon>Bacillati</taxon>
        <taxon>Bacillota</taxon>
        <taxon>Limnochordia</taxon>
        <taxon>Limnochordales</taxon>
        <taxon>Limnochordaceae</taxon>
        <taxon>Limnochorda</taxon>
    </lineage>
</organism>
<reference evidence="4" key="1">
    <citation type="submission" date="2015-07" db="EMBL/GenBank/DDBJ databases">
        <title>Complete genome sequence and phylogenetic analysis of Limnochorda pilosa.</title>
        <authorList>
            <person name="Watanabe M."/>
            <person name="Kojima H."/>
            <person name="Fukui M."/>
        </authorList>
    </citation>
    <scope>NUCLEOTIDE SEQUENCE [LARGE SCALE GENOMIC DNA]</scope>
    <source>
        <strain evidence="4">HC45</strain>
    </source>
</reference>
<protein>
    <recommendedName>
        <fullName evidence="5">DUF1850 domain-containing protein</fullName>
    </recommendedName>
</protein>
<dbReference type="RefSeq" id="WP_068132757.1">
    <property type="nucleotide sequence ID" value="NZ_AP014924.1"/>
</dbReference>
<keyword evidence="4" id="KW-1185">Reference proteome</keyword>
<proteinExistence type="predicted"/>
<dbReference type="Pfam" id="PF08905">
    <property type="entry name" value="DUF1850"/>
    <property type="match status" value="1"/>
</dbReference>
<gene>
    <name evidence="3" type="ORF">LIP_0050</name>
</gene>
<dbReference type="OrthoDB" id="4304at2"/>
<evidence type="ECO:0000313" key="4">
    <source>
        <dbReference type="Proteomes" id="UP000065807"/>
    </source>
</evidence>
<keyword evidence="2" id="KW-0732">Signal</keyword>
<evidence type="ECO:0008006" key="5">
    <source>
        <dbReference type="Google" id="ProtNLM"/>
    </source>
</evidence>
<name>A0A0K2SFU6_LIMPI</name>